<dbReference type="Proteomes" id="UP001056778">
    <property type="component" value="Chromosome 5"/>
</dbReference>
<dbReference type="EMBL" id="CM043019">
    <property type="protein sequence ID" value="KAI4461920.1"/>
    <property type="molecule type" value="Genomic_DNA"/>
</dbReference>
<protein>
    <submittedName>
        <fullName evidence="1">Trans-sulfuration enzyme family member</fullName>
    </submittedName>
</protein>
<accession>A0ACB9T599</accession>
<sequence length="692" mass="76574">MSENSGYLPEPKGFSTKAIHSATDPDKWDSMCVVPPLVLSTTYKQIAPGQIKEFKYGRGGNPSRNVLEGSLRALENAEYAITFASGLGALTALINCHSRGDHFVVGDDMYGGNFRLLDKVGKNLGIDISIVDASNLDNVKNAMKPNTKLVFIETPTNPLLKVFDIRAIAEIVKNNNALFCVDNTFLTPFFQRPLELGADLSSYSLTKYINGHTDVIMGAIVTNNKELHDKLRFLQNRLESHPHHALMKKQTSGHSGIMSMYIDGERKEGEKFLKELKIFTLAESLGGYESLAEIPSIMTHASIPAEIRQELKITDNLIRLSVGLEDPEDLINDLKHALDVIKYKAKFRLHKNMAENTGYLPIPKGFTTKAIHSSTDPDRWDSMCIVPPLVLSATFKHVKLGEYKYEYGRAGNPSRDVLEGSLSAIENAKYAVTFASGLGALTAIINCYTQGDHFVVGDDMYGGNYRLFEKVAKNLGVEITMVDATLIDNVKNAIKPNTKLIFIETPTNPLLKVFDIKAIAEIAKNNNALFCVDNTFLTPYFQRPLELGADLSSYSLTKYMNGHTDVIMGAVVTNNKEMHDKLRFLQNGLESHPNHALTKQQTSGHSGIMSMYIDGGRKESENFLKAIKLFIMAESLGGYESLAEIPSIMTHASLPAELLKELNITDNMIRLSVGLEDPEDLINDLDQALNAM</sequence>
<gene>
    <name evidence="1" type="ORF">MML48_5g00011068</name>
</gene>
<evidence type="ECO:0000313" key="1">
    <source>
        <dbReference type="EMBL" id="KAI4461920.1"/>
    </source>
</evidence>
<comment type="caution">
    <text evidence="1">The sequence shown here is derived from an EMBL/GenBank/DDBJ whole genome shotgun (WGS) entry which is preliminary data.</text>
</comment>
<evidence type="ECO:0000313" key="2">
    <source>
        <dbReference type="Proteomes" id="UP001056778"/>
    </source>
</evidence>
<keyword evidence="2" id="KW-1185">Reference proteome</keyword>
<name>A0ACB9T599_HOLOL</name>
<organism evidence="1 2">
    <name type="scientific">Holotrichia oblita</name>
    <name type="common">Chafer beetle</name>
    <dbReference type="NCBI Taxonomy" id="644536"/>
    <lineage>
        <taxon>Eukaryota</taxon>
        <taxon>Metazoa</taxon>
        <taxon>Ecdysozoa</taxon>
        <taxon>Arthropoda</taxon>
        <taxon>Hexapoda</taxon>
        <taxon>Insecta</taxon>
        <taxon>Pterygota</taxon>
        <taxon>Neoptera</taxon>
        <taxon>Endopterygota</taxon>
        <taxon>Coleoptera</taxon>
        <taxon>Polyphaga</taxon>
        <taxon>Scarabaeiformia</taxon>
        <taxon>Scarabaeidae</taxon>
        <taxon>Melolonthinae</taxon>
        <taxon>Holotrichia</taxon>
    </lineage>
</organism>
<reference evidence="1" key="1">
    <citation type="submission" date="2022-04" db="EMBL/GenBank/DDBJ databases">
        <title>Chromosome-scale genome assembly of Holotrichia oblita Faldermann.</title>
        <authorList>
            <person name="Rongchong L."/>
        </authorList>
    </citation>
    <scope>NUCLEOTIDE SEQUENCE</scope>
    <source>
        <strain evidence="1">81SQS9</strain>
    </source>
</reference>
<proteinExistence type="predicted"/>